<dbReference type="Gene3D" id="3.10.450.50">
    <property type="match status" value="1"/>
</dbReference>
<dbReference type="EMBL" id="BGOW01000033">
    <property type="protein sequence ID" value="GCB02002.1"/>
    <property type="molecule type" value="Genomic_DNA"/>
</dbReference>
<reference evidence="1 2" key="1">
    <citation type="journal article" date="2019" name="Front. Microbiol.">
        <title>Genomes of Neutrophilic Sulfur-Oxidizing Chemolithoautotrophs Representing 9 Proteobacterial Species From 8 Genera.</title>
        <authorList>
            <person name="Watanabe T."/>
            <person name="Kojima H."/>
            <person name="Umezawa K."/>
            <person name="Hori C."/>
            <person name="Takasuka T.E."/>
            <person name="Kato Y."/>
            <person name="Fukui M."/>
        </authorList>
    </citation>
    <scope>NUCLEOTIDE SEQUENCE [LARGE SCALE GENOMIC DNA]</scope>
    <source>
        <strain evidence="1 2">TTN</strain>
    </source>
</reference>
<dbReference type="SUPFAM" id="SSF103642">
    <property type="entry name" value="Sec-C motif"/>
    <property type="match status" value="1"/>
</dbReference>
<dbReference type="AlphaFoldDB" id="A0A401JYM8"/>
<dbReference type="Pfam" id="PF02810">
    <property type="entry name" value="SEC-C"/>
    <property type="match status" value="1"/>
</dbReference>
<dbReference type="InterPro" id="IPR036255">
    <property type="entry name" value="YgfB-like_sf"/>
</dbReference>
<dbReference type="SUPFAM" id="SSF101327">
    <property type="entry name" value="YgfB-like"/>
    <property type="match status" value="1"/>
</dbReference>
<dbReference type="Proteomes" id="UP000286806">
    <property type="component" value="Unassembled WGS sequence"/>
</dbReference>
<gene>
    <name evidence="1" type="ORF">SFMTTN_2818</name>
</gene>
<evidence type="ECO:0008006" key="3">
    <source>
        <dbReference type="Google" id="ProtNLM"/>
    </source>
</evidence>
<accession>A0A401JYM8</accession>
<dbReference type="InterPro" id="IPR011978">
    <property type="entry name" value="YgfB-like"/>
</dbReference>
<organism evidence="1 2">
    <name type="scientific">Sulfuriferula multivorans</name>
    <dbReference type="NCBI Taxonomy" id="1559896"/>
    <lineage>
        <taxon>Bacteria</taxon>
        <taxon>Pseudomonadati</taxon>
        <taxon>Pseudomonadota</taxon>
        <taxon>Betaproteobacteria</taxon>
        <taxon>Nitrosomonadales</taxon>
        <taxon>Sulfuricellaceae</taxon>
        <taxon>Sulfuriferula</taxon>
    </lineage>
</organism>
<sequence length="258" mass="28832">MNTPSVNDKCMPLAPEEIAAFAELLDSIGDRTDFPLELEALDGLICALHCAPRPINPAEYLTALLGEDYMAAFSSTTQCTEFMDFFNRRWHDVGAALAQPIEDLTEPEALVPFLNDWEATLSDMNPDERAEVASLDIAYMGMAWAEGFIWGVEHWEDEWTLPAGHALEDVLDALLDPFYILTIPDTEQATHEREHTRPEWIGAAILAAYDLRGFWQRVADYTPSESLRTIPDPGRNDICPCGSGKKFKKCCGAPEKLH</sequence>
<name>A0A401JYM8_9PROT</name>
<dbReference type="RefSeq" id="WP_124705877.1">
    <property type="nucleotide sequence ID" value="NZ_BGOW01000033.1"/>
</dbReference>
<evidence type="ECO:0000313" key="2">
    <source>
        <dbReference type="Proteomes" id="UP000286806"/>
    </source>
</evidence>
<dbReference type="Pfam" id="PF03695">
    <property type="entry name" value="UPF0149"/>
    <property type="match status" value="1"/>
</dbReference>
<dbReference type="NCBIfam" id="TIGR02292">
    <property type="entry name" value="ygfB_yecA"/>
    <property type="match status" value="1"/>
</dbReference>
<comment type="caution">
    <text evidence="1">The sequence shown here is derived from an EMBL/GenBank/DDBJ whole genome shotgun (WGS) entry which is preliminary data.</text>
</comment>
<evidence type="ECO:0000313" key="1">
    <source>
        <dbReference type="EMBL" id="GCB02002.1"/>
    </source>
</evidence>
<protein>
    <recommendedName>
        <fullName evidence="3">YecA family protein</fullName>
    </recommendedName>
</protein>
<dbReference type="InterPro" id="IPR004027">
    <property type="entry name" value="SEC_C_motif"/>
</dbReference>
<proteinExistence type="predicted"/>
<dbReference type="OrthoDB" id="570299at2"/>
<keyword evidence="2" id="KW-1185">Reference proteome</keyword>